<keyword evidence="3" id="KW-0963">Cytoplasm</keyword>
<evidence type="ECO:0000256" key="8">
    <source>
        <dbReference type="ARBA" id="ARBA00023273"/>
    </source>
</evidence>
<comment type="subcellular location">
    <subcellularLocation>
        <location evidence="1">Cell projection</location>
        <location evidence="1">Cilium</location>
    </subcellularLocation>
    <subcellularLocation>
        <location evidence="2">Cytoplasm</location>
        <location evidence="2">Cytoskeleton</location>
        <location evidence="2">Microtubule organizing center</location>
        <location evidence="2">Centrosome</location>
    </subcellularLocation>
</comment>
<evidence type="ECO:0000256" key="4">
    <source>
        <dbReference type="ARBA" id="ARBA00022574"/>
    </source>
</evidence>
<evidence type="ECO:0000313" key="12">
    <source>
        <dbReference type="Proteomes" id="UP001148838"/>
    </source>
</evidence>
<dbReference type="Proteomes" id="UP001148838">
    <property type="component" value="Unassembled WGS sequence"/>
</dbReference>
<dbReference type="EMBL" id="JAJSOF020000005">
    <property type="protein sequence ID" value="KAJ4448502.1"/>
    <property type="molecule type" value="Genomic_DNA"/>
</dbReference>
<keyword evidence="8" id="KW-0966">Cell projection</keyword>
<evidence type="ECO:0000313" key="11">
    <source>
        <dbReference type="EMBL" id="KAJ4448502.1"/>
    </source>
</evidence>
<evidence type="ECO:0000256" key="5">
    <source>
        <dbReference type="ARBA" id="ARBA00022737"/>
    </source>
</evidence>
<feature type="coiled-coil region" evidence="9">
    <location>
        <begin position="966"/>
        <end position="993"/>
    </location>
</feature>
<proteinExistence type="predicted"/>
<feature type="coiled-coil region" evidence="9">
    <location>
        <begin position="713"/>
        <end position="851"/>
    </location>
</feature>
<keyword evidence="7" id="KW-0206">Cytoskeleton</keyword>
<protein>
    <recommendedName>
        <fullName evidence="10">Rab-GAP TBC domain-containing protein</fullName>
    </recommendedName>
</protein>
<dbReference type="Gene3D" id="2.130.10.10">
    <property type="entry name" value="YVTN repeat-like/Quinoprotein amine dehydrogenase"/>
    <property type="match status" value="1"/>
</dbReference>
<name>A0ABQ8TS24_PERAM</name>
<evidence type="ECO:0000256" key="6">
    <source>
        <dbReference type="ARBA" id="ARBA00023054"/>
    </source>
</evidence>
<dbReference type="PANTHER" id="PTHR19853">
    <property type="entry name" value="WD REPEAT CONTAINING PROTEIN 3 WDR3"/>
    <property type="match status" value="1"/>
</dbReference>
<gene>
    <name evidence="11" type="ORF">ANN_10518</name>
</gene>
<dbReference type="InterPro" id="IPR035969">
    <property type="entry name" value="Rab-GAP_TBC_sf"/>
</dbReference>
<evidence type="ECO:0000256" key="9">
    <source>
        <dbReference type="SAM" id="Coils"/>
    </source>
</evidence>
<feature type="domain" description="Rab-GAP TBC" evidence="10">
    <location>
        <begin position="358"/>
        <end position="533"/>
    </location>
</feature>
<dbReference type="InterPro" id="IPR051570">
    <property type="entry name" value="TBC1_cilium_biogenesis"/>
</dbReference>
<reference evidence="11 12" key="1">
    <citation type="journal article" date="2022" name="Allergy">
        <title>Genome assembly and annotation of Periplaneta americana reveal a comprehensive cockroach allergen profile.</title>
        <authorList>
            <person name="Wang L."/>
            <person name="Xiong Q."/>
            <person name="Saelim N."/>
            <person name="Wang L."/>
            <person name="Nong W."/>
            <person name="Wan A.T."/>
            <person name="Shi M."/>
            <person name="Liu X."/>
            <person name="Cao Q."/>
            <person name="Hui J.H.L."/>
            <person name="Sookrung N."/>
            <person name="Leung T.F."/>
            <person name="Tungtrongchitr A."/>
            <person name="Tsui S.K.W."/>
        </authorList>
    </citation>
    <scope>NUCLEOTIDE SEQUENCE [LARGE SCALE GENOMIC DNA]</scope>
    <source>
        <strain evidence="11">PWHHKU_190912</strain>
    </source>
</reference>
<dbReference type="InterPro" id="IPR036397">
    <property type="entry name" value="RNaseH_sf"/>
</dbReference>
<sequence>MAGLCEGGNEPSGSLKAICKFWLLPNLGSCTLVAFPPAKKSELLIGTVDGSLHLVNIELGAVTGKLEGHTSPPKLVTFSSTGRYCLTAATEEAVVWDLHSNTQAYRLSLRKDVVVKQVIFMPVTDNILACFQDDAIHIWEFDSFDCIKQILPETWKTHHLKTIAFTRQVTLVSLLFSNGRAMVIGGHSPVLVVFSLDGWTVEKVIKLPENVSGVRHIEFLPQLFDGGANKVLGLLSSHCNLHFLDIESSSFLRTATALTSINRFTCSSNGKYIACILQSGEVDIYRSCQLLDTKSPEEPVVTEKAVSPEVQEVEVEKKPAVQQRNKDSTKEKLLKVHKQIKETLDLNRLRPILKEFGEYPESYRCLIWRTILELPCNQPAYMSLIKREIHPAFARLEEQYPLENRSALKHLKRLLSCLAHWSSLFTEVKFLPLFVFPFVKVFQNDPFVCFEAITTIIWNWCQHWFEYFPFPPINVLSMVENVLGEHDSELLDFYYEKGVKSNLYAWSLLEVAFSEVLCRSDWLRLWDHILSNEPAFFLMAVVAYNIICRRAIMSCKHHDDFEKPHRIIEHERDSPKVNVFCALSQRKLYEPFFFIEATVTGHSYLDMLEQWLVPQLRQDLDDDFIFQQDGALPHFHNAVRAYLNTEVSDHWIGRAGFFFHNQNPVDMKKFLSKTYMLCSKTRKEVHPRQYLNSFRPLEKGSYPVFNEYPKFIVDYKSRKMKQLQKEEETLLQEYQASLKQKAEQEKRAHEERHLAIQEKRLKDLENAYEETLRQEELRVSEKRQKILALRRDLRQRDLELLEAARTRFMRQNVQKRHRALSQLLDDIERKRAQEEAEIADAEDEIQHHYTELLTHKQNLEHQLGNAYDAVPPPNAEHHALHHQQEQLADDVRKLRSEATSQHHTKQVDIATCMAMVDELVQRAELALAREMAERQKNLESGHSNMKFKACIQNIPFPDPEDKKLFVIQLESETRKLEQEVDALLNQLTEARLQEGTSRMQEVAHSQADRQLLNKEQEEVLQLKRDNSPTRRPHFSWDEAVRTYTDSPEELWQQGRSLRAASLNCGTSRGE</sequence>
<keyword evidence="4" id="KW-0853">WD repeat</keyword>
<evidence type="ECO:0000256" key="2">
    <source>
        <dbReference type="ARBA" id="ARBA00004300"/>
    </source>
</evidence>
<dbReference type="SUPFAM" id="SSF47923">
    <property type="entry name" value="Ypt/Rab-GAP domain of gyp1p"/>
    <property type="match status" value="1"/>
</dbReference>
<comment type="caution">
    <text evidence="11">The sequence shown here is derived from an EMBL/GenBank/DDBJ whole genome shotgun (WGS) entry which is preliminary data.</text>
</comment>
<organism evidence="11 12">
    <name type="scientific">Periplaneta americana</name>
    <name type="common">American cockroach</name>
    <name type="synonym">Blatta americana</name>
    <dbReference type="NCBI Taxonomy" id="6978"/>
    <lineage>
        <taxon>Eukaryota</taxon>
        <taxon>Metazoa</taxon>
        <taxon>Ecdysozoa</taxon>
        <taxon>Arthropoda</taxon>
        <taxon>Hexapoda</taxon>
        <taxon>Insecta</taxon>
        <taxon>Pterygota</taxon>
        <taxon>Neoptera</taxon>
        <taxon>Polyneoptera</taxon>
        <taxon>Dictyoptera</taxon>
        <taxon>Blattodea</taxon>
        <taxon>Blattoidea</taxon>
        <taxon>Blattidae</taxon>
        <taxon>Blattinae</taxon>
        <taxon>Periplaneta</taxon>
    </lineage>
</organism>
<evidence type="ECO:0000256" key="3">
    <source>
        <dbReference type="ARBA" id="ARBA00022490"/>
    </source>
</evidence>
<accession>A0ABQ8TS24</accession>
<dbReference type="InterPro" id="IPR036322">
    <property type="entry name" value="WD40_repeat_dom_sf"/>
</dbReference>
<evidence type="ECO:0000259" key="10">
    <source>
        <dbReference type="PROSITE" id="PS50086"/>
    </source>
</evidence>
<dbReference type="PANTHER" id="PTHR19853:SF1">
    <property type="entry name" value="TBC1 DOMAIN FAMILY MEMBER 31"/>
    <property type="match status" value="1"/>
</dbReference>
<dbReference type="Gene3D" id="3.30.420.10">
    <property type="entry name" value="Ribonuclease H-like superfamily/Ribonuclease H"/>
    <property type="match status" value="1"/>
</dbReference>
<evidence type="ECO:0000256" key="1">
    <source>
        <dbReference type="ARBA" id="ARBA00004138"/>
    </source>
</evidence>
<keyword evidence="6 9" id="KW-0175">Coiled coil</keyword>
<dbReference type="InterPro" id="IPR015943">
    <property type="entry name" value="WD40/YVTN_repeat-like_dom_sf"/>
</dbReference>
<dbReference type="Pfam" id="PF00566">
    <property type="entry name" value="RabGAP-TBC"/>
    <property type="match status" value="1"/>
</dbReference>
<evidence type="ECO:0000256" key="7">
    <source>
        <dbReference type="ARBA" id="ARBA00023212"/>
    </source>
</evidence>
<dbReference type="SUPFAM" id="SSF50978">
    <property type="entry name" value="WD40 repeat-like"/>
    <property type="match status" value="1"/>
</dbReference>
<dbReference type="InterPro" id="IPR000195">
    <property type="entry name" value="Rab-GAP-TBC_dom"/>
</dbReference>
<dbReference type="PROSITE" id="PS50086">
    <property type="entry name" value="TBC_RABGAP"/>
    <property type="match status" value="1"/>
</dbReference>
<keyword evidence="5" id="KW-0677">Repeat</keyword>
<keyword evidence="12" id="KW-1185">Reference proteome</keyword>